<evidence type="ECO:0000256" key="2">
    <source>
        <dbReference type="ARBA" id="ARBA00022603"/>
    </source>
</evidence>
<dbReference type="Pfam" id="PF01596">
    <property type="entry name" value="Methyltransf_3"/>
    <property type="match status" value="1"/>
</dbReference>
<dbReference type="Gene3D" id="3.40.50.150">
    <property type="entry name" value="Vaccinia Virus protein VP39"/>
    <property type="match status" value="1"/>
</dbReference>
<comment type="caution">
    <text evidence="8">The sequence shown here is derived from an EMBL/GenBank/DDBJ whole genome shotgun (WGS) entry which is preliminary data.</text>
</comment>
<reference evidence="8" key="1">
    <citation type="submission" date="2021-02" db="EMBL/GenBank/DDBJ databases">
        <authorList>
            <person name="Nowell W R."/>
        </authorList>
    </citation>
    <scope>NUCLEOTIDE SEQUENCE</scope>
</reference>
<comment type="similarity">
    <text evidence="7">Belongs to the class I-like SAM-binding methyltransferase superfamily. Cation-dependent O-methyltransferase family.</text>
</comment>
<dbReference type="GO" id="GO:0032259">
    <property type="term" value="P:methylation"/>
    <property type="evidence" value="ECO:0007669"/>
    <property type="project" value="UniProtKB-KW"/>
</dbReference>
<dbReference type="FunFam" id="3.40.50.150:FF:000054">
    <property type="entry name" value="Catechol O-methyltransferase"/>
    <property type="match status" value="1"/>
</dbReference>
<evidence type="ECO:0000256" key="1">
    <source>
        <dbReference type="ARBA" id="ARBA00012880"/>
    </source>
</evidence>
<dbReference type="GO" id="GO:0006584">
    <property type="term" value="P:catecholamine metabolic process"/>
    <property type="evidence" value="ECO:0007669"/>
    <property type="project" value="UniProtKB-KW"/>
</dbReference>
<organism evidence="8 9">
    <name type="scientific">Adineta steineri</name>
    <dbReference type="NCBI Taxonomy" id="433720"/>
    <lineage>
        <taxon>Eukaryota</taxon>
        <taxon>Metazoa</taxon>
        <taxon>Spiralia</taxon>
        <taxon>Gnathifera</taxon>
        <taxon>Rotifera</taxon>
        <taxon>Eurotatoria</taxon>
        <taxon>Bdelloidea</taxon>
        <taxon>Adinetida</taxon>
        <taxon>Adinetidae</taxon>
        <taxon>Adineta</taxon>
    </lineage>
</organism>
<keyword evidence="4" id="KW-0949">S-adenosyl-L-methionine</keyword>
<dbReference type="CDD" id="cd02440">
    <property type="entry name" value="AdoMet_MTases"/>
    <property type="match status" value="1"/>
</dbReference>
<keyword evidence="6" id="KW-0128">Catecholamine metabolism</keyword>
<proteinExistence type="inferred from homology"/>
<dbReference type="PANTHER" id="PTHR43836:SF2">
    <property type="entry name" value="CATECHOL O-METHYLTRANSFERASE 1-RELATED"/>
    <property type="match status" value="1"/>
</dbReference>
<gene>
    <name evidence="8" type="ORF">IZO911_LOCUS2178</name>
</gene>
<keyword evidence="5" id="KW-0531">Neurotransmitter degradation</keyword>
<dbReference type="GO" id="GO:0016206">
    <property type="term" value="F:catechol O-methyltransferase activity"/>
    <property type="evidence" value="ECO:0007669"/>
    <property type="project" value="UniProtKB-EC"/>
</dbReference>
<evidence type="ECO:0000313" key="9">
    <source>
        <dbReference type="Proteomes" id="UP000663860"/>
    </source>
</evidence>
<dbReference type="InterPro" id="IPR029063">
    <property type="entry name" value="SAM-dependent_MTases_sf"/>
</dbReference>
<evidence type="ECO:0000256" key="6">
    <source>
        <dbReference type="ARBA" id="ARBA00022939"/>
    </source>
</evidence>
<accession>A0A813MHJ0</accession>
<protein>
    <recommendedName>
        <fullName evidence="1">catechol O-methyltransferase</fullName>
        <ecNumber evidence="1">2.1.1.6</ecNumber>
    </recommendedName>
</protein>
<evidence type="ECO:0000256" key="5">
    <source>
        <dbReference type="ARBA" id="ARBA00022867"/>
    </source>
</evidence>
<name>A0A813MHJ0_9BILA</name>
<dbReference type="EMBL" id="CAJNOE010000010">
    <property type="protein sequence ID" value="CAF0723589.1"/>
    <property type="molecule type" value="Genomic_DNA"/>
</dbReference>
<evidence type="ECO:0000256" key="3">
    <source>
        <dbReference type="ARBA" id="ARBA00022679"/>
    </source>
</evidence>
<evidence type="ECO:0000256" key="7">
    <source>
        <dbReference type="ARBA" id="ARBA00023453"/>
    </source>
</evidence>
<keyword evidence="2" id="KW-0489">Methyltransferase</keyword>
<dbReference type="EC" id="2.1.1.6" evidence="1"/>
<dbReference type="PROSITE" id="PS51682">
    <property type="entry name" value="SAM_OMT_I"/>
    <property type="match status" value="1"/>
</dbReference>
<dbReference type="PANTHER" id="PTHR43836">
    <property type="entry name" value="CATECHOL O-METHYLTRANSFERASE 1-RELATED"/>
    <property type="match status" value="1"/>
</dbReference>
<keyword evidence="3" id="KW-0808">Transferase</keyword>
<sequence length="214" mass="24228">MSSNFREALLNYVLTKSRPDDVNSVINTIDEYGWTRQALMNIGDTKGKILDAALQSRQPKTVLELGTFLGYSSLRMASQLPENTLIVTIELNSDSAATARRIHEHAGVANRIQIVVDQTNRAIPRLSKQFNVDSFDFIFIDHHKEAYLNDFKLLENVGLIKCGTMIVADNILFPGAPDYVNYIRNNPQYTSTFHESTLEYDKNTRDGVEISIRQ</sequence>
<dbReference type="SUPFAM" id="SSF53335">
    <property type="entry name" value="S-adenosyl-L-methionine-dependent methyltransferases"/>
    <property type="match status" value="1"/>
</dbReference>
<evidence type="ECO:0000256" key="4">
    <source>
        <dbReference type="ARBA" id="ARBA00022691"/>
    </source>
</evidence>
<dbReference type="AlphaFoldDB" id="A0A813MHJ0"/>
<dbReference type="InterPro" id="IPR002935">
    <property type="entry name" value="SAM_O-MeTrfase"/>
</dbReference>
<dbReference type="Proteomes" id="UP000663860">
    <property type="component" value="Unassembled WGS sequence"/>
</dbReference>
<evidence type="ECO:0000313" key="8">
    <source>
        <dbReference type="EMBL" id="CAF0723589.1"/>
    </source>
</evidence>